<dbReference type="InterPro" id="IPR020846">
    <property type="entry name" value="MFS_dom"/>
</dbReference>
<dbReference type="EMBL" id="CP002299">
    <property type="protein sequence ID" value="ADP83510.1"/>
    <property type="molecule type" value="Genomic_DNA"/>
</dbReference>
<sequence length="432" mass="44058">MLVMRVGSPRGGRRPGPAWPRRRLPQTAAFAVGSATLVLTFLSSGAPIPLYNTYRLENGISSGGLALTTVIYFVTTALSLLLLGRLSDHLGRRPVGIAALLSSLAGSLVLMHVATLPTLVCGRVLQGLACGIASSALGSYVVDIAPDRPRWLPGLITSVVPPVAVPLGAIISGALVEYGPAPRLLIFVIMVCALGLGALLLVACPESVAERRPAAAVRTLRPRVLVPAGAGRPVFVAGAVAVATWSLGGFFQAFAPALTSDRLGTENTFVVAVVFASLSVLSPIGGSLTGRLSAGTAVRIGLGVFVTGAVLVTAAVSVGTIAPFLVASFAAGIGQGAAASGSMRGVLSRTHPDERAGVLSTIFLISYCGAAVPGLITSRLTSHVSLVHITYGYLTLVVTAAALAVAATRRPSRRPSPEPDGPLQPRLADEPA</sequence>
<dbReference type="InterPro" id="IPR050171">
    <property type="entry name" value="MFS_Transporters"/>
</dbReference>
<evidence type="ECO:0000256" key="1">
    <source>
        <dbReference type="ARBA" id="ARBA00004651"/>
    </source>
</evidence>
<dbReference type="PANTHER" id="PTHR23517">
    <property type="entry name" value="RESISTANCE PROTEIN MDTM, PUTATIVE-RELATED-RELATED"/>
    <property type="match status" value="1"/>
</dbReference>
<feature type="transmembrane region" description="Helical" evidence="8">
    <location>
        <begin position="124"/>
        <end position="142"/>
    </location>
</feature>
<feature type="region of interest" description="Disordered" evidence="7">
    <location>
        <begin position="408"/>
        <end position="432"/>
    </location>
</feature>
<feature type="transmembrane region" description="Helical" evidence="8">
    <location>
        <begin position="95"/>
        <end position="118"/>
    </location>
</feature>
<feature type="domain" description="Major facilitator superfamily (MFS) profile" evidence="9">
    <location>
        <begin position="29"/>
        <end position="410"/>
    </location>
</feature>
<dbReference type="eggNOG" id="COG0477">
    <property type="taxonomic scope" value="Bacteria"/>
</dbReference>
<feature type="transmembrane region" description="Helical" evidence="8">
    <location>
        <begin position="268"/>
        <end position="288"/>
    </location>
</feature>
<comment type="subcellular location">
    <subcellularLocation>
        <location evidence="1">Cell membrane</location>
        <topology evidence="1">Multi-pass membrane protein</topology>
    </subcellularLocation>
</comment>
<evidence type="ECO:0000256" key="3">
    <source>
        <dbReference type="ARBA" id="ARBA00022475"/>
    </source>
</evidence>
<dbReference type="InParanoid" id="E3JC54"/>
<dbReference type="Gene3D" id="1.20.1250.20">
    <property type="entry name" value="MFS general substrate transporter like domains"/>
    <property type="match status" value="2"/>
</dbReference>
<keyword evidence="2" id="KW-0813">Transport</keyword>
<dbReference type="InterPro" id="IPR036259">
    <property type="entry name" value="MFS_trans_sf"/>
</dbReference>
<feature type="region of interest" description="Disordered" evidence="7">
    <location>
        <begin position="1"/>
        <end position="20"/>
    </location>
</feature>
<feature type="transmembrane region" description="Helical" evidence="8">
    <location>
        <begin position="184"/>
        <end position="203"/>
    </location>
</feature>
<dbReference type="InterPro" id="IPR011701">
    <property type="entry name" value="MFS"/>
</dbReference>
<evidence type="ECO:0000256" key="2">
    <source>
        <dbReference type="ARBA" id="ARBA00022448"/>
    </source>
</evidence>
<organism evidence="10 11">
    <name type="scientific">Pseudofrankia inefficax (strain DSM 45817 / CECT 9037 / DDB 130130 / EuI1c)</name>
    <name type="common">Frankia inefficax</name>
    <dbReference type="NCBI Taxonomy" id="298654"/>
    <lineage>
        <taxon>Bacteria</taxon>
        <taxon>Bacillati</taxon>
        <taxon>Actinomycetota</taxon>
        <taxon>Actinomycetes</taxon>
        <taxon>Frankiales</taxon>
        <taxon>Frankiaceae</taxon>
        <taxon>Pseudofrankia</taxon>
    </lineage>
</organism>
<keyword evidence="5 8" id="KW-1133">Transmembrane helix</keyword>
<feature type="transmembrane region" description="Helical" evidence="8">
    <location>
        <begin position="300"/>
        <end position="318"/>
    </location>
</feature>
<name>E3JC54_PSEI1</name>
<dbReference type="PROSITE" id="PS50850">
    <property type="entry name" value="MFS"/>
    <property type="match status" value="1"/>
</dbReference>
<dbReference type="CDD" id="cd06174">
    <property type="entry name" value="MFS"/>
    <property type="match status" value="1"/>
</dbReference>
<evidence type="ECO:0000256" key="6">
    <source>
        <dbReference type="ARBA" id="ARBA00023136"/>
    </source>
</evidence>
<feature type="transmembrane region" description="Helical" evidence="8">
    <location>
        <begin position="61"/>
        <end position="83"/>
    </location>
</feature>
<keyword evidence="3" id="KW-1003">Cell membrane</keyword>
<feature type="transmembrane region" description="Helical" evidence="8">
    <location>
        <begin position="154"/>
        <end position="178"/>
    </location>
</feature>
<feature type="transmembrane region" description="Helical" evidence="8">
    <location>
        <begin position="388"/>
        <end position="407"/>
    </location>
</feature>
<feature type="transmembrane region" description="Helical" evidence="8">
    <location>
        <begin position="324"/>
        <end position="344"/>
    </location>
</feature>
<keyword evidence="11" id="KW-1185">Reference proteome</keyword>
<protein>
    <submittedName>
        <fullName evidence="10">Major facilitator superfamily MFS_1</fullName>
    </submittedName>
</protein>
<evidence type="ECO:0000259" key="9">
    <source>
        <dbReference type="PROSITE" id="PS50850"/>
    </source>
</evidence>
<evidence type="ECO:0000256" key="8">
    <source>
        <dbReference type="SAM" id="Phobius"/>
    </source>
</evidence>
<evidence type="ECO:0000313" key="10">
    <source>
        <dbReference type="EMBL" id="ADP83510.1"/>
    </source>
</evidence>
<dbReference type="PANTHER" id="PTHR23517:SF13">
    <property type="entry name" value="MAJOR FACILITATOR SUPERFAMILY MFS_1"/>
    <property type="match status" value="1"/>
</dbReference>
<evidence type="ECO:0000256" key="4">
    <source>
        <dbReference type="ARBA" id="ARBA00022692"/>
    </source>
</evidence>
<dbReference type="Pfam" id="PF07690">
    <property type="entry name" value="MFS_1"/>
    <property type="match status" value="1"/>
</dbReference>
<dbReference type="HOGENOM" id="CLU_038683_0_1_11"/>
<dbReference type="AlphaFoldDB" id="E3JC54"/>
<dbReference type="InterPro" id="IPR005829">
    <property type="entry name" value="Sugar_transporter_CS"/>
</dbReference>
<accession>E3JC54</accession>
<dbReference type="PROSITE" id="PS00216">
    <property type="entry name" value="SUGAR_TRANSPORT_1"/>
    <property type="match status" value="1"/>
</dbReference>
<feature type="transmembrane region" description="Helical" evidence="8">
    <location>
        <begin position="356"/>
        <end position="376"/>
    </location>
</feature>
<dbReference type="GO" id="GO:0022857">
    <property type="term" value="F:transmembrane transporter activity"/>
    <property type="evidence" value="ECO:0007669"/>
    <property type="project" value="InterPro"/>
</dbReference>
<dbReference type="GO" id="GO:0005886">
    <property type="term" value="C:plasma membrane"/>
    <property type="evidence" value="ECO:0007669"/>
    <property type="project" value="UniProtKB-SubCell"/>
</dbReference>
<dbReference type="KEGG" id="fri:FraEuI1c_5524"/>
<evidence type="ECO:0000313" key="11">
    <source>
        <dbReference type="Proteomes" id="UP000002484"/>
    </source>
</evidence>
<proteinExistence type="predicted"/>
<dbReference type="Proteomes" id="UP000002484">
    <property type="component" value="Chromosome"/>
</dbReference>
<keyword evidence="6 8" id="KW-0472">Membrane</keyword>
<dbReference type="SUPFAM" id="SSF103473">
    <property type="entry name" value="MFS general substrate transporter"/>
    <property type="match status" value="1"/>
</dbReference>
<feature type="transmembrane region" description="Helical" evidence="8">
    <location>
        <begin position="224"/>
        <end position="248"/>
    </location>
</feature>
<keyword evidence="4 8" id="KW-0812">Transmembrane</keyword>
<evidence type="ECO:0000256" key="7">
    <source>
        <dbReference type="SAM" id="MobiDB-lite"/>
    </source>
</evidence>
<reference evidence="10 11" key="1">
    <citation type="submission" date="2010-10" db="EMBL/GenBank/DDBJ databases">
        <title>Complete sequence of Frankia sp. EuI1c.</title>
        <authorList>
            <consortium name="US DOE Joint Genome Institute"/>
            <person name="Lucas S."/>
            <person name="Copeland A."/>
            <person name="Lapidus A."/>
            <person name="Cheng J.-F."/>
            <person name="Bruce D."/>
            <person name="Goodwin L."/>
            <person name="Pitluck S."/>
            <person name="Chertkov O."/>
            <person name="Detter J.C."/>
            <person name="Han C."/>
            <person name="Tapia R."/>
            <person name="Land M."/>
            <person name="Hauser L."/>
            <person name="Jeffries C."/>
            <person name="Kyrpides N."/>
            <person name="Ivanova N."/>
            <person name="Mikhailova N."/>
            <person name="Beauchemin N."/>
            <person name="Sen A."/>
            <person name="Sur S.A."/>
            <person name="Gtari M."/>
            <person name="Wall L."/>
            <person name="Tisa L."/>
            <person name="Woyke T."/>
        </authorList>
    </citation>
    <scope>NUCLEOTIDE SEQUENCE [LARGE SCALE GENOMIC DNA]</scope>
    <source>
        <strain evidence="11">DSM 45817 / CECT 9037 / EuI1c</strain>
    </source>
</reference>
<evidence type="ECO:0000256" key="5">
    <source>
        <dbReference type="ARBA" id="ARBA00022989"/>
    </source>
</evidence>
<gene>
    <name evidence="10" type="ordered locus">FraEuI1c_5524</name>
</gene>